<keyword evidence="2" id="KW-1185">Reference proteome</keyword>
<sequence length="363" mass="41897">MTSPHPPAPESAFLTIPLEVRRQIYSFCIPQHLIFDCSDDMYYQNRPLGWTAPPWHLNEKCDRYASSEQNLIGEPRCIQKEWSLDTLMPPEEIEDVSVASPSVEEDLWDDGVEEEFGDFELGVHHAPSSSNRSALPALLLVCRQITDEVETMLYQGNTFTIDIDYQDQYHIERQFIQRSRKTMRDIILILRPISAPYQVASIMDPEIWDPVLSNLVTLGVIVEQPGEKILEWLDDDDEREVSKDFPTFLQDRKRKEVGRWTTWLLPIFEYLVQTVPKETEIVVDVAKEGDTVQALEYFQKGPFRFQRLPVADSICFSGNSVSGRLEFAWESESGGSWSQNHDDGPTSCRDIISSCDYEYYYSD</sequence>
<protein>
    <submittedName>
        <fullName evidence="1">Uncharacterized protein</fullName>
    </submittedName>
</protein>
<gene>
    <name evidence="1" type="ORF">NUW58_g169</name>
</gene>
<dbReference type="Proteomes" id="UP001143856">
    <property type="component" value="Unassembled WGS sequence"/>
</dbReference>
<evidence type="ECO:0000313" key="1">
    <source>
        <dbReference type="EMBL" id="KAJ2998932.1"/>
    </source>
</evidence>
<accession>A0ACC1PQ66</accession>
<comment type="caution">
    <text evidence="1">The sequence shown here is derived from an EMBL/GenBank/DDBJ whole genome shotgun (WGS) entry which is preliminary data.</text>
</comment>
<name>A0ACC1PQ66_9PEZI</name>
<organism evidence="1 2">
    <name type="scientific">Xylaria curta</name>
    <dbReference type="NCBI Taxonomy" id="42375"/>
    <lineage>
        <taxon>Eukaryota</taxon>
        <taxon>Fungi</taxon>
        <taxon>Dikarya</taxon>
        <taxon>Ascomycota</taxon>
        <taxon>Pezizomycotina</taxon>
        <taxon>Sordariomycetes</taxon>
        <taxon>Xylariomycetidae</taxon>
        <taxon>Xylariales</taxon>
        <taxon>Xylariaceae</taxon>
        <taxon>Xylaria</taxon>
    </lineage>
</organism>
<proteinExistence type="predicted"/>
<dbReference type="EMBL" id="JAPDGR010000012">
    <property type="protein sequence ID" value="KAJ2998932.1"/>
    <property type="molecule type" value="Genomic_DNA"/>
</dbReference>
<evidence type="ECO:0000313" key="2">
    <source>
        <dbReference type="Proteomes" id="UP001143856"/>
    </source>
</evidence>
<reference evidence="1" key="1">
    <citation type="submission" date="2022-10" db="EMBL/GenBank/DDBJ databases">
        <title>Genome Sequence of Xylaria curta.</title>
        <authorList>
            <person name="Buettner E."/>
        </authorList>
    </citation>
    <scope>NUCLEOTIDE SEQUENCE</scope>
    <source>
        <strain evidence="1">Babe10</strain>
    </source>
</reference>